<name>A0A7W7BRY1_9MICO</name>
<dbReference type="Pfam" id="PF08338">
    <property type="entry name" value="DUF1731"/>
    <property type="match status" value="1"/>
</dbReference>
<dbReference type="InterPro" id="IPR001509">
    <property type="entry name" value="Epimerase_deHydtase"/>
</dbReference>
<reference evidence="4 5" key="1">
    <citation type="submission" date="2020-08" db="EMBL/GenBank/DDBJ databases">
        <title>Sequencing the genomes of 1000 actinobacteria strains.</title>
        <authorList>
            <person name="Klenk H.-P."/>
        </authorList>
    </citation>
    <scope>NUCLEOTIDE SEQUENCE [LARGE SCALE GENOMIC DNA]</scope>
    <source>
        <strain evidence="4 5">DSM 24947</strain>
    </source>
</reference>
<dbReference type="Pfam" id="PF01370">
    <property type="entry name" value="Epimerase"/>
    <property type="match status" value="1"/>
</dbReference>
<gene>
    <name evidence="4" type="ORF">BKA24_002463</name>
</gene>
<comment type="similarity">
    <text evidence="1">Belongs to the NAD(P)-dependent epimerase/dehydratase family. SDR39U1 subfamily.</text>
</comment>
<dbReference type="InterPro" id="IPR036291">
    <property type="entry name" value="NAD(P)-bd_dom_sf"/>
</dbReference>
<evidence type="ECO:0000313" key="5">
    <source>
        <dbReference type="Proteomes" id="UP000573729"/>
    </source>
</evidence>
<dbReference type="NCBIfam" id="TIGR01777">
    <property type="entry name" value="yfcH"/>
    <property type="match status" value="1"/>
</dbReference>
<organism evidence="4 5">
    <name type="scientific">Microbacterium marinum</name>
    <dbReference type="NCBI Taxonomy" id="421115"/>
    <lineage>
        <taxon>Bacteria</taxon>
        <taxon>Bacillati</taxon>
        <taxon>Actinomycetota</taxon>
        <taxon>Actinomycetes</taxon>
        <taxon>Micrococcales</taxon>
        <taxon>Microbacteriaceae</taxon>
        <taxon>Microbacterium</taxon>
    </lineage>
</organism>
<dbReference type="AlphaFoldDB" id="A0A7W7BRY1"/>
<evidence type="ECO:0000313" key="4">
    <source>
        <dbReference type="EMBL" id="MBB4667754.1"/>
    </source>
</evidence>
<evidence type="ECO:0000256" key="1">
    <source>
        <dbReference type="ARBA" id="ARBA00009353"/>
    </source>
</evidence>
<proteinExistence type="inferred from homology"/>
<dbReference type="Proteomes" id="UP000573729">
    <property type="component" value="Unassembled WGS sequence"/>
</dbReference>
<accession>A0A7W7BRY1</accession>
<dbReference type="SUPFAM" id="SSF51735">
    <property type="entry name" value="NAD(P)-binding Rossmann-fold domains"/>
    <property type="match status" value="1"/>
</dbReference>
<evidence type="ECO:0000259" key="3">
    <source>
        <dbReference type="Pfam" id="PF08338"/>
    </source>
</evidence>
<dbReference type="PANTHER" id="PTHR11092:SF0">
    <property type="entry name" value="EPIMERASE FAMILY PROTEIN SDR39U1"/>
    <property type="match status" value="1"/>
</dbReference>
<protein>
    <submittedName>
        <fullName evidence="4">Uncharacterized protein (TIGR01777 family)</fullName>
    </submittedName>
</protein>
<keyword evidence="5" id="KW-1185">Reference proteome</keyword>
<feature type="domain" description="DUF1731" evidence="3">
    <location>
        <begin position="247"/>
        <end position="294"/>
    </location>
</feature>
<dbReference type="EMBL" id="JACHMD010000001">
    <property type="protein sequence ID" value="MBB4667754.1"/>
    <property type="molecule type" value="Genomic_DNA"/>
</dbReference>
<dbReference type="InterPro" id="IPR010099">
    <property type="entry name" value="SDR39U1"/>
</dbReference>
<sequence length="296" mass="31163">MPEGRVVVSGASGLIGRALTESLTADGVEVVHLVRRAPTGPGEVHWEPGSERLDPAVLAGARAVVNLNGASIGRFPWTARYRHELVWSRIHPTQTLARALRDLGEDAPHFVSSSAVGYYPPDGAGRTFDETGARGDAFLSDLCGEWESAAVAAGGDVALLRTAPVVHRDGVLKPLIALTKLGVSGPIGRGTQVWPYISLDDEIAAIRHVIDHRLTGPVNLSGPTRATANDLGFALARRLGRPYVLRAPAFALRLALGKDAVEALLTVDTHVVPAALTSSGFAFRHPTVEDAVAAAV</sequence>
<feature type="domain" description="NAD-dependent epimerase/dehydratase" evidence="2">
    <location>
        <begin position="6"/>
        <end position="213"/>
    </location>
</feature>
<comment type="caution">
    <text evidence="4">The sequence shown here is derived from an EMBL/GenBank/DDBJ whole genome shotgun (WGS) entry which is preliminary data.</text>
</comment>
<dbReference type="InterPro" id="IPR013549">
    <property type="entry name" value="DUF1731"/>
</dbReference>
<dbReference type="RefSeq" id="WP_184218629.1">
    <property type="nucleotide sequence ID" value="NZ_JACHMD010000001.1"/>
</dbReference>
<dbReference type="PANTHER" id="PTHR11092">
    <property type="entry name" value="SUGAR NUCLEOTIDE EPIMERASE RELATED"/>
    <property type="match status" value="1"/>
</dbReference>
<dbReference type="Gene3D" id="3.40.50.720">
    <property type="entry name" value="NAD(P)-binding Rossmann-like Domain"/>
    <property type="match status" value="1"/>
</dbReference>
<evidence type="ECO:0000259" key="2">
    <source>
        <dbReference type="Pfam" id="PF01370"/>
    </source>
</evidence>